<feature type="transmembrane region" description="Helical" evidence="2">
    <location>
        <begin position="924"/>
        <end position="949"/>
    </location>
</feature>
<feature type="transmembrane region" description="Helical" evidence="2">
    <location>
        <begin position="1336"/>
        <end position="1353"/>
    </location>
</feature>
<organism evidence="3 4">
    <name type="scientific">Hyaloscypha variabilis (strain UAMH 11265 / GT02V1 / F)</name>
    <name type="common">Meliniomyces variabilis</name>
    <dbReference type="NCBI Taxonomy" id="1149755"/>
    <lineage>
        <taxon>Eukaryota</taxon>
        <taxon>Fungi</taxon>
        <taxon>Dikarya</taxon>
        <taxon>Ascomycota</taxon>
        <taxon>Pezizomycotina</taxon>
        <taxon>Leotiomycetes</taxon>
        <taxon>Helotiales</taxon>
        <taxon>Hyaloscyphaceae</taxon>
        <taxon>Hyaloscypha</taxon>
        <taxon>Hyaloscypha variabilis</taxon>
    </lineage>
</organism>
<feature type="transmembrane region" description="Helical" evidence="2">
    <location>
        <begin position="1395"/>
        <end position="1413"/>
    </location>
</feature>
<dbReference type="PANTHER" id="PTHR12526:SF630">
    <property type="entry name" value="GLYCOSYLTRANSFERASE"/>
    <property type="match status" value="1"/>
</dbReference>
<keyword evidence="2" id="KW-1133">Transmembrane helix</keyword>
<dbReference type="SUPFAM" id="SSF53756">
    <property type="entry name" value="UDP-Glycosyltransferase/glycogen phosphorylase"/>
    <property type="match status" value="1"/>
</dbReference>
<dbReference type="PANTHER" id="PTHR12526">
    <property type="entry name" value="GLYCOSYLTRANSFERASE"/>
    <property type="match status" value="1"/>
</dbReference>
<feature type="region of interest" description="Disordered" evidence="1">
    <location>
        <begin position="398"/>
        <end position="431"/>
    </location>
</feature>
<dbReference type="GO" id="GO:0016740">
    <property type="term" value="F:transferase activity"/>
    <property type="evidence" value="ECO:0007669"/>
    <property type="project" value="UniProtKB-KW"/>
</dbReference>
<feature type="transmembrane region" description="Helical" evidence="2">
    <location>
        <begin position="961"/>
        <end position="982"/>
    </location>
</feature>
<evidence type="ECO:0000256" key="2">
    <source>
        <dbReference type="SAM" id="Phobius"/>
    </source>
</evidence>
<dbReference type="STRING" id="1149755.A0A2J6SC98"/>
<feature type="compositionally biased region" description="Low complexity" evidence="1">
    <location>
        <begin position="409"/>
        <end position="430"/>
    </location>
</feature>
<feature type="transmembrane region" description="Helical" evidence="2">
    <location>
        <begin position="1051"/>
        <end position="1070"/>
    </location>
</feature>
<dbReference type="OrthoDB" id="2582433at2759"/>
<keyword evidence="2" id="KW-0472">Membrane</keyword>
<dbReference type="Proteomes" id="UP000235786">
    <property type="component" value="Unassembled WGS sequence"/>
</dbReference>
<evidence type="ECO:0000256" key="1">
    <source>
        <dbReference type="SAM" id="MobiDB-lite"/>
    </source>
</evidence>
<feature type="transmembrane region" description="Helical" evidence="2">
    <location>
        <begin position="1209"/>
        <end position="1227"/>
    </location>
</feature>
<keyword evidence="4" id="KW-1185">Reference proteome</keyword>
<reference evidence="3 4" key="1">
    <citation type="submission" date="2016-04" db="EMBL/GenBank/DDBJ databases">
        <title>A degradative enzymes factory behind the ericoid mycorrhizal symbiosis.</title>
        <authorList>
            <consortium name="DOE Joint Genome Institute"/>
            <person name="Martino E."/>
            <person name="Morin E."/>
            <person name="Grelet G."/>
            <person name="Kuo A."/>
            <person name="Kohler A."/>
            <person name="Daghino S."/>
            <person name="Barry K."/>
            <person name="Choi C."/>
            <person name="Cichocki N."/>
            <person name="Clum A."/>
            <person name="Copeland A."/>
            <person name="Hainaut M."/>
            <person name="Haridas S."/>
            <person name="Labutti K."/>
            <person name="Lindquist E."/>
            <person name="Lipzen A."/>
            <person name="Khouja H.-R."/>
            <person name="Murat C."/>
            <person name="Ohm R."/>
            <person name="Olson A."/>
            <person name="Spatafora J."/>
            <person name="Veneault-Fourrey C."/>
            <person name="Henrissat B."/>
            <person name="Grigoriev I."/>
            <person name="Martin F."/>
            <person name="Perotto S."/>
        </authorList>
    </citation>
    <scope>NUCLEOTIDE SEQUENCE [LARGE SCALE GENOMIC DNA]</scope>
    <source>
        <strain evidence="3 4">F</strain>
    </source>
</reference>
<keyword evidence="3" id="KW-0808">Transferase</keyword>
<evidence type="ECO:0000313" key="4">
    <source>
        <dbReference type="Proteomes" id="UP000235786"/>
    </source>
</evidence>
<feature type="transmembrane region" description="Helical" evidence="2">
    <location>
        <begin position="994"/>
        <end position="1014"/>
    </location>
</feature>
<dbReference type="Gene3D" id="3.40.50.2000">
    <property type="entry name" value="Glycogen Phosphorylase B"/>
    <property type="match status" value="1"/>
</dbReference>
<feature type="transmembrane region" description="Helical" evidence="2">
    <location>
        <begin position="21"/>
        <end position="50"/>
    </location>
</feature>
<feature type="transmembrane region" description="Helical" evidence="2">
    <location>
        <begin position="1247"/>
        <end position="1266"/>
    </location>
</feature>
<gene>
    <name evidence="3" type="ORF">L207DRAFT_560057</name>
</gene>
<keyword evidence="2" id="KW-0812">Transmembrane</keyword>
<evidence type="ECO:0000313" key="3">
    <source>
        <dbReference type="EMBL" id="PMD48387.1"/>
    </source>
</evidence>
<dbReference type="EMBL" id="KZ613937">
    <property type="protein sequence ID" value="PMD48387.1"/>
    <property type="molecule type" value="Genomic_DNA"/>
</dbReference>
<sequence>MAWPKILHIQAASWHELLQNWWQFVLVGLILVSVGLGLTFVLYLTCSALLEGWVARKSRVVKSIPSSVRAYVEYSIENFSPYRSKKPTERPESYGVYLGKFDNPPTRHQMQILSEWDLLIFDPSQDGMVDAMSSGFYPVSSQSLARLNVAHVVGRSSQPSIVSLVEWVAKHIEHSAKMTGHHCCFTGLVISNWDDCIPSSILESFIRFISSLRLCVYLEVSAPHFLRDVSLAELDDVTGLVICNGTLNSNGQGRDAFQMAAMRPTIKAFVSQACLRSFVVLLWETLDDGIEPLNAVIKRSYQWSKFYSALPWIGSVSALTSAELSSCQDEPLGAFDWLKQLKVMKMHEKWRTNQSISQHYFRENSEHLVRLHSVLSTFPGPSGDSTWPRDSSDLSTLASGNPFDRDSTPGRSSSNPRSGSLTGSSSSESSIADTKSLGALSWLSLLDTRVNNALSASPKGTSFDYLGCIPLGFNVTRKSFVDVVHSQQRLKDMNLLDEIKILRLVEIGSRVQRFCEALGSQHAHHATEWLAAMKELAQHLSGLSSNTLCLIHAFIGLDTGFQIQPGNRFWAVYALDEDLSLNIFLSRNVQDIAGAIIHTFLSSRGCPRHECFQMEVMFSEWSNSLVQPHGLPSRILNDIALLSPAELLKFLQHLSLSPIADDPRLNNLIEAACQAQLLDATDFTQLREITTTGYLSGRATVNELVHSRIQWYRKMGCQHPSESIALENFVQTTSSVTEMLRHRDISSLQVLTESLAHSIGAGRIDTRIDLTAFSVFCAMRMHAFDEAYMEVTDRNTLFNDQSDQAAAFAELFATGARCEAYFDVTPSAFGKLLSDRYRDYHHQPGHEPPLWTDAEPSTPSAYAAAKIDVDPNSVKSSMSAPQRFTFLSVFAIPALLDILLLTTTGRGLYLSSEMDHKELHAATLALMIALLISGAVGTWITCGGSYYLVSMAFSAMNMFVVTRLVGGLAFTLAIAAIGMAALGSKERPASGAIFALYLLALTAYLCLLATLANFQYPGSPFQSGRPIIIMVVPFLFISPIIAVWIHGHDIIIYLTVIYIFIFLLVLGVRYTGARWTTWYLNIEKISDPALRDWYVKTHQHGNNQALAGLTEPAALKLAREAMMRDVKAARKRFGRKTTDPVVLSMAKSYDATEFLLEWYSGYSGTPLPIPFSSTWNMQTKVALQTLKQLQTGIRLHNAFIHWRQAGDEVGCSLLYFIVALLDKWTSLLDGGQLLGLSAENTNYRMPVGFALAYYLIGAVLLDFNAAKLHTMAARGQNMLIGDVSSIQEAVKREVRARRYLYWTVLGRYLLFHVWSLAIASSLLWVFDSAEEHAEDSATLFLAYVFSYTGLLWYQYTKIFSGPRSLKPMIVAVLIGLPLGQLLRHFFRGKNEYCDVITLGVATWTAAILSLYYARIKSKSITKLGQIRGSDDLSGGGVSEGLYHAYSNPGKDPLLSQDEMRILYQNLRALREEERYEVDPQTHPGLEIKSVILHALGDFRRNRGSLSKFALEAFPEAEELLESAVFAFERGAVIVDCVPVSAMSDSFADVKTISYACNGSLRIVIGCEMMNVQEQQSSISNFCQSTAEILIHAVAESIRGMTHDCSVLAESLVIPRPVSQGTRQSSVPSRIKNYLMASKSSSTQAQSVAQSCEDEALKFLALGFDVNLVWDHLPRDIRELIVKRCTGQHDGLTRPQNEWLVAHHAQGTPIKTFLTRCNFGAFVAMSGRSFALGARDYTRDDAIDEKLYHEDTLDSLSFLRVKPPIAKFTLRKIGRSLKVPFSAVYHNLGVCLKLFAIAFVAEPEFQRELDYALHSTPIIIRHIILFLATGVWKYTKFLQNIVMPIFLLHGRKNVTTLWKHIGGTTVSLKRQKIAIENNDGQSTAFIHSPSNEDGTFEVHQYGGDLDKEPDDKAKLQRISTYNKEMLLLRREDYQWGGKVNVYTYEYATETPGTRRKRLSKFNNHRYPILRKCVEGKDEFEEVNFNYRGLVQSGSYILHGSLIRFNCHYRQGSNFDDELLRAEFVLPHLTCTVSWSAPPKNHQEKLDKWIPHSQVTEATFVLDADVYESHWTYDHKFHPIIHTTLNGEVIETPPIIRWDHLGVLKKPTKFSFHHDDPLITFRSLKSHALTRWLGLDTHHNPVSTSRARSRLWNAWKNTPGFDGVIVRWLDERLLRKDPLLRPYWRRRDRGNLAGAAAFLNENADGVMTAVDLDNSISGWAPLAIKIADLHSFGQGGDANSRTRSKDPDFDNDGLQVLAVDSGTWPNEGGGVSACRRDMINNLRSVNWHMIAESANDFGLPKHQTEMNVRSLKVIPLWGLDFLTPTHGLFKDRLDTEVEHVPRYATKQDVKRNFLPILTALVRGARTTHFTDGDIQQTTRALVNLNAYFSESKHWGAIWKSRVVKDAWRNLWISQDLVSPTPSEGWFQTEIPTVAQLDGALELWFRYLFIFSIPIPERIPAIFQASHHSVSASYGIVCKIKRGCTLQIWDHAISWRETNLYLSSDLCSMAPFVRNSLLGLMRITSQLILHHADTILPCADFFNPGWETEIGTCQGTLEHRNTFKRKIDPVVNGIPDMSKFAPIKEIKSTLPTVTMLSHVWYAKDIKTAILAADIIVNEWKFTDYRLDIYGAIDKAPSYSTDCFEIIASKSLPRFVVLRGEANPTDVLAKTWVFLNSSISEGLPLALGEAALTGAPVVCTDVGASLRVLTDPDTGARYSAVVAPNDALNLARAQINFLAMLDEWAPYANDPEGFVAPTISDRPTAEDVAKIQQRMYEKTEERKALGMRGREIIQKSFSGERYLREHEQMLWLGKARYDLHKSPKLRRPKLRNLPSQSLPVPSDIWGTASLPSMLPRRPQTSSIQSSSNMASSMQASTTLASTLMTPGIRSLFDTGTTVGNHSNGSKASTVLSAPFMQPTAAKRALLPHRVSYLAKNGGYETSEKSSLRIHSLPGEDNFIHDVTAALERV</sequence>
<name>A0A2J6SC98_HYAVF</name>
<protein>
    <submittedName>
        <fullName evidence="3">Glycosyltransferase family 4 protein</fullName>
    </submittedName>
</protein>
<dbReference type="Pfam" id="PF13692">
    <property type="entry name" value="Glyco_trans_1_4"/>
    <property type="match status" value="1"/>
</dbReference>
<proteinExistence type="predicted"/>
<feature type="transmembrane region" description="Helical" evidence="2">
    <location>
        <begin position="1026"/>
        <end position="1045"/>
    </location>
</feature>
<accession>A0A2J6SC98</accession>
<feature type="transmembrane region" description="Helical" evidence="2">
    <location>
        <begin position="1299"/>
        <end position="1324"/>
    </location>
</feature>